<reference evidence="1 2" key="1">
    <citation type="submission" date="2018-08" db="EMBL/GenBank/DDBJ databases">
        <title>Genome and evolution of the arbuscular mycorrhizal fungus Diversispora epigaea (formerly Glomus versiforme) and its bacterial endosymbionts.</title>
        <authorList>
            <person name="Sun X."/>
            <person name="Fei Z."/>
            <person name="Harrison M."/>
        </authorList>
    </citation>
    <scope>NUCLEOTIDE SEQUENCE [LARGE SCALE GENOMIC DNA]</scope>
    <source>
        <strain evidence="1 2">IT104</strain>
    </source>
</reference>
<protein>
    <submittedName>
        <fullName evidence="1">Uncharacterized protein</fullName>
    </submittedName>
</protein>
<dbReference type="AlphaFoldDB" id="A0A397GBG3"/>
<keyword evidence="2" id="KW-1185">Reference proteome</keyword>
<dbReference type="Proteomes" id="UP000266861">
    <property type="component" value="Unassembled WGS sequence"/>
</dbReference>
<proteinExistence type="predicted"/>
<dbReference type="EMBL" id="PQFF01000504">
    <property type="protein sequence ID" value="RHZ46746.1"/>
    <property type="molecule type" value="Genomic_DNA"/>
</dbReference>
<organism evidence="1 2">
    <name type="scientific">Diversispora epigaea</name>
    <dbReference type="NCBI Taxonomy" id="1348612"/>
    <lineage>
        <taxon>Eukaryota</taxon>
        <taxon>Fungi</taxon>
        <taxon>Fungi incertae sedis</taxon>
        <taxon>Mucoromycota</taxon>
        <taxon>Glomeromycotina</taxon>
        <taxon>Glomeromycetes</taxon>
        <taxon>Diversisporales</taxon>
        <taxon>Diversisporaceae</taxon>
        <taxon>Diversispora</taxon>
    </lineage>
</organism>
<gene>
    <name evidence="1" type="ORF">Glove_606g148</name>
</gene>
<name>A0A397GBG3_9GLOM</name>
<comment type="caution">
    <text evidence="1">The sequence shown here is derived from an EMBL/GenBank/DDBJ whole genome shotgun (WGS) entry which is preliminary data.</text>
</comment>
<sequence length="107" mass="11663">MALILVIEAQNTSYTLTVDYSLSGAFCTITWYDGSGNEISEASVPLLGMMEVETRLGDCDHQTMGTRQYKLSSGNGSPKMTNGVVHCTIHIHGSLDKWKFTPESPCS</sequence>
<evidence type="ECO:0000313" key="2">
    <source>
        <dbReference type="Proteomes" id="UP000266861"/>
    </source>
</evidence>
<accession>A0A397GBG3</accession>
<dbReference type="OrthoDB" id="2487121at2759"/>
<evidence type="ECO:0000313" key="1">
    <source>
        <dbReference type="EMBL" id="RHZ46746.1"/>
    </source>
</evidence>